<dbReference type="CDD" id="cd02440">
    <property type="entry name" value="AdoMet_MTases"/>
    <property type="match status" value="1"/>
</dbReference>
<dbReference type="InterPro" id="IPR023149">
    <property type="entry name" value="Trans_acon_MeTrfase_C"/>
</dbReference>
<keyword evidence="2" id="KW-0808">Transferase</keyword>
<dbReference type="Proteomes" id="UP000886805">
    <property type="component" value="Unassembled WGS sequence"/>
</dbReference>
<organism evidence="4 5">
    <name type="scientific">Candidatus Anaerobutyricum stercoripullorum</name>
    <dbReference type="NCBI Taxonomy" id="2838456"/>
    <lineage>
        <taxon>Bacteria</taxon>
        <taxon>Bacillati</taxon>
        <taxon>Bacillota</taxon>
        <taxon>Clostridia</taxon>
        <taxon>Lachnospirales</taxon>
        <taxon>Lachnospiraceae</taxon>
        <taxon>Anaerobutyricum</taxon>
    </lineage>
</organism>
<dbReference type="GO" id="GO:0030798">
    <property type="term" value="F:trans-aconitate 2-methyltransferase activity"/>
    <property type="evidence" value="ECO:0007669"/>
    <property type="project" value="InterPro"/>
</dbReference>
<dbReference type="InterPro" id="IPR029063">
    <property type="entry name" value="SAM-dependent_MTases_sf"/>
</dbReference>
<name>A0A9D1X4Z1_9FIRM</name>
<comment type="caution">
    <text evidence="4">The sequence shown here is derived from an EMBL/GenBank/DDBJ whole genome shotgun (WGS) entry which is preliminary data.</text>
</comment>
<dbReference type="EMBL" id="DXEQ01000188">
    <property type="protein sequence ID" value="HIX72636.1"/>
    <property type="molecule type" value="Genomic_DNA"/>
</dbReference>
<dbReference type="Pfam" id="PF13649">
    <property type="entry name" value="Methyltransf_25"/>
    <property type="match status" value="1"/>
</dbReference>
<dbReference type="Gene3D" id="3.40.50.150">
    <property type="entry name" value="Vaccinia Virus protein VP39"/>
    <property type="match status" value="1"/>
</dbReference>
<gene>
    <name evidence="4" type="ORF">H9849_06400</name>
</gene>
<dbReference type="InterPro" id="IPR041698">
    <property type="entry name" value="Methyltransf_25"/>
</dbReference>
<dbReference type="GO" id="GO:0032259">
    <property type="term" value="P:methylation"/>
    <property type="evidence" value="ECO:0007669"/>
    <property type="project" value="UniProtKB-KW"/>
</dbReference>
<evidence type="ECO:0000313" key="4">
    <source>
        <dbReference type="EMBL" id="HIX72636.1"/>
    </source>
</evidence>
<sequence length="253" mass="29284">MWNVDIYDSFGKERMQPSIDLAARLKDKKFKRILDVGCGSGMSTAAILSTWEDTEVIGVDLSEEMLQKARKILPQVQFIRRDCSKSLADLGTFDLIFSNAFLQWIPNQEEFIARAFAMIDEGGVLALQIPMFDEMLASRCITDAEKNWTQQLEGIEENKFITYTAAHYYDTFAEHTTKVQMWVTDYCHIMQNHEQILDFLRGAAFTPYQNRLNEKEMQAFADEVLVRIEKSYPARKNGTVLFPFRRLFLTGEK</sequence>
<evidence type="ECO:0000313" key="5">
    <source>
        <dbReference type="Proteomes" id="UP000886805"/>
    </source>
</evidence>
<reference evidence="4" key="1">
    <citation type="journal article" date="2021" name="PeerJ">
        <title>Extensive microbial diversity within the chicken gut microbiome revealed by metagenomics and culture.</title>
        <authorList>
            <person name="Gilroy R."/>
            <person name="Ravi A."/>
            <person name="Getino M."/>
            <person name="Pursley I."/>
            <person name="Horton D.L."/>
            <person name="Alikhan N.F."/>
            <person name="Baker D."/>
            <person name="Gharbi K."/>
            <person name="Hall N."/>
            <person name="Watson M."/>
            <person name="Adriaenssens E.M."/>
            <person name="Foster-Nyarko E."/>
            <person name="Jarju S."/>
            <person name="Secka A."/>
            <person name="Antonio M."/>
            <person name="Oren A."/>
            <person name="Chaudhuri R.R."/>
            <person name="La Ragione R."/>
            <person name="Hildebrand F."/>
            <person name="Pallen M.J."/>
        </authorList>
    </citation>
    <scope>NUCLEOTIDE SEQUENCE</scope>
    <source>
        <strain evidence="4">ChiSxjej3B15-1167</strain>
    </source>
</reference>
<dbReference type="Gene3D" id="1.10.150.290">
    <property type="entry name" value="S-adenosyl-L-methionine-dependent methyltransferases"/>
    <property type="match status" value="1"/>
</dbReference>
<accession>A0A9D1X4Z1</accession>
<evidence type="ECO:0000256" key="1">
    <source>
        <dbReference type="ARBA" id="ARBA00022603"/>
    </source>
</evidence>
<dbReference type="PANTHER" id="PTHR43861:SF1">
    <property type="entry name" value="TRANS-ACONITATE 2-METHYLTRANSFERASE"/>
    <property type="match status" value="1"/>
</dbReference>
<proteinExistence type="predicted"/>
<feature type="domain" description="Methyltransferase" evidence="3">
    <location>
        <begin position="33"/>
        <end position="123"/>
    </location>
</feature>
<evidence type="ECO:0000259" key="3">
    <source>
        <dbReference type="Pfam" id="PF13649"/>
    </source>
</evidence>
<keyword evidence="1 4" id="KW-0489">Methyltransferase</keyword>
<dbReference type="AlphaFoldDB" id="A0A9D1X4Z1"/>
<protein>
    <submittedName>
        <fullName evidence="4">Methyltransferase domain-containing protein</fullName>
    </submittedName>
</protein>
<evidence type="ECO:0000256" key="2">
    <source>
        <dbReference type="ARBA" id="ARBA00022679"/>
    </source>
</evidence>
<dbReference type="SUPFAM" id="SSF53335">
    <property type="entry name" value="S-adenosyl-L-methionine-dependent methyltransferases"/>
    <property type="match status" value="1"/>
</dbReference>
<dbReference type="PANTHER" id="PTHR43861">
    <property type="entry name" value="TRANS-ACONITATE 2-METHYLTRANSFERASE-RELATED"/>
    <property type="match status" value="1"/>
</dbReference>
<reference evidence="4" key="2">
    <citation type="submission" date="2021-04" db="EMBL/GenBank/DDBJ databases">
        <authorList>
            <person name="Gilroy R."/>
        </authorList>
    </citation>
    <scope>NUCLEOTIDE SEQUENCE</scope>
    <source>
        <strain evidence="4">ChiSxjej3B15-1167</strain>
    </source>
</reference>